<keyword evidence="1 2" id="KW-0597">Phosphoprotein</keyword>
<dbReference type="EMBL" id="FMYP01000040">
    <property type="protein sequence ID" value="SDC62030.1"/>
    <property type="molecule type" value="Genomic_DNA"/>
</dbReference>
<accession>A0A1G6N2I9</accession>
<dbReference type="InterPro" id="IPR001789">
    <property type="entry name" value="Sig_transdc_resp-reg_receiver"/>
</dbReference>
<evidence type="ECO:0000256" key="1">
    <source>
        <dbReference type="ARBA" id="ARBA00022553"/>
    </source>
</evidence>
<dbReference type="Gene3D" id="3.40.50.2300">
    <property type="match status" value="1"/>
</dbReference>
<keyword evidence="4" id="KW-0808">Transferase</keyword>
<dbReference type="Proteomes" id="UP000199452">
    <property type="component" value="Unassembled WGS sequence"/>
</dbReference>
<dbReference type="STRING" id="1640674.SAMN05216323_104011"/>
<gene>
    <name evidence="4" type="ORF">SAMN05216323_104011</name>
</gene>
<proteinExistence type="predicted"/>
<dbReference type="InterPro" id="IPR050956">
    <property type="entry name" value="2C_system_His_kinase"/>
</dbReference>
<dbReference type="SMART" id="SM00448">
    <property type="entry name" value="REC"/>
    <property type="match status" value="1"/>
</dbReference>
<dbReference type="SUPFAM" id="SSF52172">
    <property type="entry name" value="CheY-like"/>
    <property type="match status" value="1"/>
</dbReference>
<organism evidence="4 5">
    <name type="scientific">Williamwhitmania taraxaci</name>
    <dbReference type="NCBI Taxonomy" id="1640674"/>
    <lineage>
        <taxon>Bacteria</taxon>
        <taxon>Pseudomonadati</taxon>
        <taxon>Bacteroidota</taxon>
        <taxon>Bacteroidia</taxon>
        <taxon>Bacteroidales</taxon>
        <taxon>Williamwhitmaniaceae</taxon>
        <taxon>Williamwhitmania</taxon>
    </lineage>
</organism>
<dbReference type="RefSeq" id="WP_092438940.1">
    <property type="nucleotide sequence ID" value="NZ_FMYP01000040.1"/>
</dbReference>
<name>A0A1G6N2I9_9BACT</name>
<keyword evidence="4" id="KW-0418">Kinase</keyword>
<feature type="modified residue" description="4-aspartylphosphate" evidence="2">
    <location>
        <position position="67"/>
    </location>
</feature>
<dbReference type="GO" id="GO:0016301">
    <property type="term" value="F:kinase activity"/>
    <property type="evidence" value="ECO:0007669"/>
    <property type="project" value="UniProtKB-KW"/>
</dbReference>
<dbReference type="Pfam" id="PF00072">
    <property type="entry name" value="Response_reg"/>
    <property type="match status" value="1"/>
</dbReference>
<dbReference type="PANTHER" id="PTHR43719:SF28">
    <property type="entry name" value="PEROXIDE STRESS-ACTIVATED HISTIDINE KINASE MAK1-RELATED"/>
    <property type="match status" value="1"/>
</dbReference>
<evidence type="ECO:0000313" key="4">
    <source>
        <dbReference type="EMBL" id="SDC62030.1"/>
    </source>
</evidence>
<dbReference type="PANTHER" id="PTHR43719">
    <property type="entry name" value="TWO-COMPONENT HISTIDINE KINASE"/>
    <property type="match status" value="1"/>
</dbReference>
<evidence type="ECO:0000259" key="3">
    <source>
        <dbReference type="PROSITE" id="PS50110"/>
    </source>
</evidence>
<dbReference type="GO" id="GO:0000160">
    <property type="term" value="P:phosphorelay signal transduction system"/>
    <property type="evidence" value="ECO:0007669"/>
    <property type="project" value="InterPro"/>
</dbReference>
<dbReference type="OrthoDB" id="9796457at2"/>
<feature type="domain" description="Response regulatory" evidence="3">
    <location>
        <begin position="17"/>
        <end position="132"/>
    </location>
</feature>
<evidence type="ECO:0000313" key="5">
    <source>
        <dbReference type="Proteomes" id="UP000199452"/>
    </source>
</evidence>
<keyword evidence="5" id="KW-1185">Reference proteome</keyword>
<dbReference type="InterPro" id="IPR011006">
    <property type="entry name" value="CheY-like_superfamily"/>
</dbReference>
<evidence type="ECO:0000256" key="2">
    <source>
        <dbReference type="PROSITE-ProRule" id="PRU00169"/>
    </source>
</evidence>
<sequence>MELNKEFVFEGSCLGKGILIAEDEEINYLFLNELLNASKAKVYWAQNGQEAVDIMLQHPEIVLILMDIKMPKLSGYEATRIIKESNTTVKIIATTAYAFIEDKEKALSVGCDSYVSKPINVRVLVNEIKKVLF</sequence>
<dbReference type="PROSITE" id="PS50110">
    <property type="entry name" value="RESPONSE_REGULATORY"/>
    <property type="match status" value="1"/>
</dbReference>
<dbReference type="AlphaFoldDB" id="A0A1G6N2I9"/>
<reference evidence="4 5" key="1">
    <citation type="submission" date="2016-09" db="EMBL/GenBank/DDBJ databases">
        <authorList>
            <person name="Capua I."/>
            <person name="De Benedictis P."/>
            <person name="Joannis T."/>
            <person name="Lombin L.H."/>
            <person name="Cattoli G."/>
        </authorList>
    </citation>
    <scope>NUCLEOTIDE SEQUENCE [LARGE SCALE GENOMIC DNA]</scope>
    <source>
        <strain evidence="4 5">A7P-90m</strain>
    </source>
</reference>
<protein>
    <submittedName>
        <fullName evidence="4">Two-component system, chemotaxis family, sensor kinase CheA</fullName>
    </submittedName>
</protein>